<evidence type="ECO:0000313" key="2">
    <source>
        <dbReference type="EMBL" id="GAA0614293.1"/>
    </source>
</evidence>
<dbReference type="Pfam" id="PF20693">
    <property type="entry name" value="YobI-ATPase"/>
    <property type="match status" value="1"/>
</dbReference>
<accession>A0ABN1GLY8</accession>
<sequence>MIIEDLDRFNNTEVFVTLREINSLINANVGVKRKIRFLYALRDDMFINTDRTKFFEFIVPVIPIINSSNSIDKVLEQEERLTLAEPLDRQFLREVSRYLNDLRLIQNIFNEYAVYIASLETSEDKVLDPNKLLAVLIYKNVFPQDFENLHRGRGVLAGILNRHDELITLGESQLKDEISDLEDLSDRAQRQVPADMQELARLYAMSLIEKLPAMTTRVGVDASPVSLSELSRHDLFESIIEAQRIYYWDVHGNRNSVDISGLQSEIDPSRSYRERKEEIQAKSTQNRVLNSKIIQDLRTQISSLRTAKFNEIVRLSPSAFDTHFDELGEDSRLAKFLVFEGFLDDTYYQYTSLFHKGRLSPNDNKFLIQIRGFSNPASDFQIDNPKEVIAAMREDDFGQAYVLNVKIVDCLLSDPPLYASETTRAVDFISGHFEQSEAFLATYYSSGVEVPTLLGKLTEAWPEFVPTVLVSPNSLEHVANLVARLPSSVLQTMPDWHPTLSEYVSANLPSILSLGIDVDPDKLALLNIEISDLSSIENFPGVARFLFEMGLYSLTPANLNFVFSSVLGLHETEALATQNYSTALRTDSDLLRSNIEKRFVEYFKNVLLRLDGNSEEDVPAIIAAIAHEGLDDDDIAAFLTQQTALLPSLAGTPDRLHPLIVQLGRIEPVWANCIAFLKSEAFDAEILTTYLNQTATLDALGRQPVPDGEVALDLRKFLIEDEGLGEDAYRTYIKLLPRKFRTFPENISEQKLRILVEDGAVSLSPEAFDRLGPYADLQLLFVADQIDVYLADAGSYSVDDDFREKLLGSNIPGEQKLSIVRSMDLSTLSSLPSRARAVGEIIAATEAEDVPMLDATAAQAVILAGSTPATQIALFNTFQASFDKDVTREILSQLPRPFSEISTGHHIPILDMNDQNLELARWLKAKDVISSWSEGLFGRSIRINLFRR</sequence>
<dbReference type="EMBL" id="BAAAGA010000001">
    <property type="protein sequence ID" value="GAA0614293.1"/>
    <property type="molecule type" value="Genomic_DNA"/>
</dbReference>
<evidence type="ECO:0000313" key="3">
    <source>
        <dbReference type="Proteomes" id="UP001501352"/>
    </source>
</evidence>
<gene>
    <name evidence="2" type="ORF">GCM10009422_06590</name>
</gene>
<dbReference type="InterPro" id="IPR048428">
    <property type="entry name" value="YobI-NTPase"/>
</dbReference>
<feature type="domain" description="YobI-like P-loop NTPase" evidence="1">
    <location>
        <begin position="2"/>
        <end position="156"/>
    </location>
</feature>
<evidence type="ECO:0000259" key="1">
    <source>
        <dbReference type="Pfam" id="PF20693"/>
    </source>
</evidence>
<name>A0ABN1GLY8_9CAUL</name>
<dbReference type="Proteomes" id="UP001501352">
    <property type="component" value="Unassembled WGS sequence"/>
</dbReference>
<keyword evidence="3" id="KW-1185">Reference proteome</keyword>
<reference evidence="2 3" key="1">
    <citation type="journal article" date="2019" name="Int. J. Syst. Evol. Microbiol.">
        <title>The Global Catalogue of Microorganisms (GCM) 10K type strain sequencing project: providing services to taxonomists for standard genome sequencing and annotation.</title>
        <authorList>
            <consortium name="The Broad Institute Genomics Platform"/>
            <consortium name="The Broad Institute Genome Sequencing Center for Infectious Disease"/>
            <person name="Wu L."/>
            <person name="Ma J."/>
        </authorList>
    </citation>
    <scope>NUCLEOTIDE SEQUENCE [LARGE SCALE GENOMIC DNA]</scope>
    <source>
        <strain evidence="2 3">JCM 12928</strain>
    </source>
</reference>
<proteinExistence type="predicted"/>
<organism evidence="2 3">
    <name type="scientific">Brevundimonas kwangchunensis</name>
    <dbReference type="NCBI Taxonomy" id="322163"/>
    <lineage>
        <taxon>Bacteria</taxon>
        <taxon>Pseudomonadati</taxon>
        <taxon>Pseudomonadota</taxon>
        <taxon>Alphaproteobacteria</taxon>
        <taxon>Caulobacterales</taxon>
        <taxon>Caulobacteraceae</taxon>
        <taxon>Brevundimonas</taxon>
    </lineage>
</organism>
<protein>
    <submittedName>
        <fullName evidence="2">P-loop NTPase fold protein</fullName>
    </submittedName>
</protein>
<comment type="caution">
    <text evidence="2">The sequence shown here is derived from an EMBL/GenBank/DDBJ whole genome shotgun (WGS) entry which is preliminary data.</text>
</comment>